<dbReference type="RefSeq" id="WP_203702722.1">
    <property type="nucleotide sequence ID" value="NZ_BAAALU010000004.1"/>
</dbReference>
<gene>
    <name evidence="2" type="ORF">Air01nite_28850</name>
</gene>
<organism evidence="2 3">
    <name type="scientific">Asanoa iriomotensis</name>
    <dbReference type="NCBI Taxonomy" id="234613"/>
    <lineage>
        <taxon>Bacteria</taxon>
        <taxon>Bacillati</taxon>
        <taxon>Actinomycetota</taxon>
        <taxon>Actinomycetes</taxon>
        <taxon>Micromonosporales</taxon>
        <taxon>Micromonosporaceae</taxon>
        <taxon>Asanoa</taxon>
    </lineage>
</organism>
<name>A0ABQ4C1Y9_9ACTN</name>
<proteinExistence type="predicted"/>
<evidence type="ECO:0000256" key="1">
    <source>
        <dbReference type="SAM" id="MobiDB-lite"/>
    </source>
</evidence>
<reference evidence="2 3" key="1">
    <citation type="submission" date="2021-01" db="EMBL/GenBank/DDBJ databases">
        <title>Whole genome shotgun sequence of Asanoa iriomotensis NBRC 100142.</title>
        <authorList>
            <person name="Komaki H."/>
            <person name="Tamura T."/>
        </authorList>
    </citation>
    <scope>NUCLEOTIDE SEQUENCE [LARGE SCALE GENOMIC DNA]</scope>
    <source>
        <strain evidence="2 3">NBRC 100142</strain>
    </source>
</reference>
<feature type="region of interest" description="Disordered" evidence="1">
    <location>
        <begin position="1"/>
        <end position="25"/>
    </location>
</feature>
<protein>
    <submittedName>
        <fullName evidence="2">Uncharacterized protein</fullName>
    </submittedName>
</protein>
<keyword evidence="3" id="KW-1185">Reference proteome</keyword>
<evidence type="ECO:0000313" key="2">
    <source>
        <dbReference type="EMBL" id="GIF56790.1"/>
    </source>
</evidence>
<sequence length="124" mass="13441">MTRDLPERLPAGPPERRPPAPASADARTALLHAWRERSTTGRVARCIHLGNPAPPARYWLTWLPGGLYCGSCARQLAPVTRMSCDLCGRPPANPFWLDVTRALAADVRTPTTIVAMLCGACRPG</sequence>
<evidence type="ECO:0000313" key="3">
    <source>
        <dbReference type="Proteomes" id="UP000624325"/>
    </source>
</evidence>
<comment type="caution">
    <text evidence="2">The sequence shown here is derived from an EMBL/GenBank/DDBJ whole genome shotgun (WGS) entry which is preliminary data.</text>
</comment>
<dbReference type="Proteomes" id="UP000624325">
    <property type="component" value="Unassembled WGS sequence"/>
</dbReference>
<dbReference type="EMBL" id="BONC01000017">
    <property type="protein sequence ID" value="GIF56790.1"/>
    <property type="molecule type" value="Genomic_DNA"/>
</dbReference>
<accession>A0ABQ4C1Y9</accession>